<accession>A0A1Y3B9V6</accession>
<evidence type="ECO:0000256" key="1">
    <source>
        <dbReference type="SAM" id="MobiDB-lite"/>
    </source>
</evidence>
<feature type="region of interest" description="Disordered" evidence="1">
    <location>
        <begin position="1"/>
        <end position="28"/>
    </location>
</feature>
<evidence type="ECO:0000313" key="2">
    <source>
        <dbReference type="EMBL" id="OTF76698.1"/>
    </source>
</evidence>
<comment type="caution">
    <text evidence="2">The sequence shown here is derived from an EMBL/GenBank/DDBJ whole genome shotgun (WGS) entry which is preliminary data.</text>
</comment>
<evidence type="ECO:0000313" key="3">
    <source>
        <dbReference type="Proteomes" id="UP000194236"/>
    </source>
</evidence>
<protein>
    <submittedName>
        <fullName evidence="2">Uncharacterized protein</fullName>
    </submittedName>
</protein>
<dbReference type="Proteomes" id="UP000194236">
    <property type="component" value="Unassembled WGS sequence"/>
</dbReference>
<organism evidence="2 3">
    <name type="scientific">Euroglyphus maynei</name>
    <name type="common">Mayne's house dust mite</name>
    <dbReference type="NCBI Taxonomy" id="6958"/>
    <lineage>
        <taxon>Eukaryota</taxon>
        <taxon>Metazoa</taxon>
        <taxon>Ecdysozoa</taxon>
        <taxon>Arthropoda</taxon>
        <taxon>Chelicerata</taxon>
        <taxon>Arachnida</taxon>
        <taxon>Acari</taxon>
        <taxon>Acariformes</taxon>
        <taxon>Sarcoptiformes</taxon>
        <taxon>Astigmata</taxon>
        <taxon>Psoroptidia</taxon>
        <taxon>Analgoidea</taxon>
        <taxon>Pyroglyphidae</taxon>
        <taxon>Pyroglyphinae</taxon>
        <taxon>Euroglyphus</taxon>
    </lineage>
</organism>
<sequence length="64" mass="7302">MSETAVDTGSSNAEKTIKEMKSDVQPSNKNQKSNLIFFMLIFSPSRTIRMVHILDKQKKLCARE</sequence>
<gene>
    <name evidence="2" type="ORF">BLA29_006502</name>
</gene>
<reference evidence="2 3" key="1">
    <citation type="submission" date="2017-03" db="EMBL/GenBank/DDBJ databases">
        <title>Genome Survey of Euroglyphus maynei.</title>
        <authorList>
            <person name="Arlian L.G."/>
            <person name="Morgan M.S."/>
            <person name="Rider S.D."/>
        </authorList>
    </citation>
    <scope>NUCLEOTIDE SEQUENCE [LARGE SCALE GENOMIC DNA]</scope>
    <source>
        <strain evidence="2">Arlian Lab</strain>
        <tissue evidence="2">Whole body</tissue>
    </source>
</reference>
<name>A0A1Y3B9V6_EURMA</name>
<dbReference type="AlphaFoldDB" id="A0A1Y3B9V6"/>
<feature type="compositionally biased region" description="Polar residues" evidence="1">
    <location>
        <begin position="1"/>
        <end position="14"/>
    </location>
</feature>
<dbReference type="EMBL" id="MUJZ01036250">
    <property type="protein sequence ID" value="OTF76698.1"/>
    <property type="molecule type" value="Genomic_DNA"/>
</dbReference>
<keyword evidence="3" id="KW-1185">Reference proteome</keyword>
<proteinExistence type="predicted"/>